<evidence type="ECO:0000256" key="6">
    <source>
        <dbReference type="SAM" id="Phobius"/>
    </source>
</evidence>
<dbReference type="EMBL" id="FOHB01000003">
    <property type="protein sequence ID" value="SES14491.1"/>
    <property type="molecule type" value="Genomic_DNA"/>
</dbReference>
<feature type="compositionally biased region" description="Polar residues" evidence="5">
    <location>
        <begin position="70"/>
        <end position="91"/>
    </location>
</feature>
<evidence type="ECO:0008006" key="9">
    <source>
        <dbReference type="Google" id="ProtNLM"/>
    </source>
</evidence>
<evidence type="ECO:0000313" key="7">
    <source>
        <dbReference type="EMBL" id="SES14491.1"/>
    </source>
</evidence>
<dbReference type="Proteomes" id="UP000199019">
    <property type="component" value="Unassembled WGS sequence"/>
</dbReference>
<feature type="compositionally biased region" description="Low complexity" evidence="5">
    <location>
        <begin position="109"/>
        <end position="128"/>
    </location>
</feature>
<keyword evidence="2 6" id="KW-0812">Transmembrane</keyword>
<keyword evidence="4 6" id="KW-0472">Membrane</keyword>
<reference evidence="8" key="1">
    <citation type="submission" date="2016-10" db="EMBL/GenBank/DDBJ databases">
        <authorList>
            <person name="Varghese N."/>
            <person name="Submissions S."/>
        </authorList>
    </citation>
    <scope>NUCLEOTIDE SEQUENCE [LARGE SCALE GENOMIC DNA]</scope>
    <source>
        <strain evidence="8">CGMCC 1.6963</strain>
    </source>
</reference>
<protein>
    <recommendedName>
        <fullName evidence="9">DUF4870 domain-containing protein</fullName>
    </recommendedName>
</protein>
<feature type="transmembrane region" description="Helical" evidence="6">
    <location>
        <begin position="179"/>
        <end position="196"/>
    </location>
</feature>
<evidence type="ECO:0000256" key="2">
    <source>
        <dbReference type="ARBA" id="ARBA00022692"/>
    </source>
</evidence>
<feature type="region of interest" description="Disordered" evidence="5">
    <location>
        <begin position="109"/>
        <end position="133"/>
    </location>
</feature>
<dbReference type="InterPro" id="IPR019109">
    <property type="entry name" value="MamF_MmsF"/>
</dbReference>
<evidence type="ECO:0000256" key="3">
    <source>
        <dbReference type="ARBA" id="ARBA00022989"/>
    </source>
</evidence>
<evidence type="ECO:0000256" key="5">
    <source>
        <dbReference type="SAM" id="MobiDB-lite"/>
    </source>
</evidence>
<evidence type="ECO:0000256" key="1">
    <source>
        <dbReference type="ARBA" id="ARBA00004141"/>
    </source>
</evidence>
<feature type="region of interest" description="Disordered" evidence="5">
    <location>
        <begin position="1"/>
        <end position="94"/>
    </location>
</feature>
<name>A0A1H9UYU1_9MICO</name>
<dbReference type="OrthoDB" id="9808930at2"/>
<feature type="transmembrane region" description="Helical" evidence="6">
    <location>
        <begin position="148"/>
        <end position="167"/>
    </location>
</feature>
<dbReference type="Pfam" id="PF09685">
    <property type="entry name" value="MamF_MmsF"/>
    <property type="match status" value="1"/>
</dbReference>
<dbReference type="RefSeq" id="WP_091757986.1">
    <property type="nucleotide sequence ID" value="NZ_FOHB01000003.1"/>
</dbReference>
<comment type="subcellular location">
    <subcellularLocation>
        <location evidence="1">Membrane</location>
        <topology evidence="1">Multi-pass membrane protein</topology>
    </subcellularLocation>
</comment>
<keyword evidence="8" id="KW-1185">Reference proteome</keyword>
<sequence>MSENTPSTPEPRRAQDEPVQSGEPPVVEQPADQPAYEEPGDQSPPYVQPADQQPASEQPAYEQPSYEQPGEQTAYGQPTEQTAYGQPAEQSAYQQQGYDQGYQQGYAQQGYQQQGYQQPYGQPGYGAPNQLSPSDERTWSIAAHLSPFLASFVGLPFLGPLVIYLVFRDRGPFVRHHAAQALNFQIIVAIGLLISIPLMFVVIGIFTAIAIGIAAIVLQIVAAIEANNGKWYRYPLTPDWVK</sequence>
<dbReference type="STRING" id="587636.SAMN05216199_2182"/>
<proteinExistence type="predicted"/>
<feature type="transmembrane region" description="Helical" evidence="6">
    <location>
        <begin position="202"/>
        <end position="224"/>
    </location>
</feature>
<gene>
    <name evidence="7" type="ORF">SAMN05216199_2182</name>
</gene>
<accession>A0A1H9UYU1</accession>
<keyword evidence="3 6" id="KW-1133">Transmembrane helix</keyword>
<evidence type="ECO:0000313" key="8">
    <source>
        <dbReference type="Proteomes" id="UP000199019"/>
    </source>
</evidence>
<dbReference type="AlphaFoldDB" id="A0A1H9UYU1"/>
<evidence type="ECO:0000256" key="4">
    <source>
        <dbReference type="ARBA" id="ARBA00023136"/>
    </source>
</evidence>
<organism evidence="7 8">
    <name type="scientific">Pedococcus cremeus</name>
    <dbReference type="NCBI Taxonomy" id="587636"/>
    <lineage>
        <taxon>Bacteria</taxon>
        <taxon>Bacillati</taxon>
        <taxon>Actinomycetota</taxon>
        <taxon>Actinomycetes</taxon>
        <taxon>Micrococcales</taxon>
        <taxon>Intrasporangiaceae</taxon>
        <taxon>Pedococcus</taxon>
    </lineage>
</organism>